<keyword evidence="1" id="KW-0472">Membrane</keyword>
<feature type="transmembrane region" description="Helical" evidence="1">
    <location>
        <begin position="67"/>
        <end position="85"/>
    </location>
</feature>
<organism evidence="2 3">
    <name type="scientific">Bradyrhizobium cosmicum</name>
    <dbReference type="NCBI Taxonomy" id="1404864"/>
    <lineage>
        <taxon>Bacteria</taxon>
        <taxon>Pseudomonadati</taxon>
        <taxon>Pseudomonadota</taxon>
        <taxon>Alphaproteobacteria</taxon>
        <taxon>Hyphomicrobiales</taxon>
        <taxon>Nitrobacteraceae</taxon>
        <taxon>Bradyrhizobium</taxon>
    </lineage>
</organism>
<dbReference type="KEGG" id="brs:S23_64500"/>
<feature type="transmembrane region" description="Helical" evidence="1">
    <location>
        <begin position="41"/>
        <end position="61"/>
    </location>
</feature>
<name>A0AAI8QFJ4_9BRAD</name>
<keyword evidence="3" id="KW-1185">Reference proteome</keyword>
<proteinExistence type="predicted"/>
<feature type="transmembrane region" description="Helical" evidence="1">
    <location>
        <begin position="6"/>
        <end position="29"/>
    </location>
</feature>
<evidence type="ECO:0000313" key="3">
    <source>
        <dbReference type="Proteomes" id="UP000007886"/>
    </source>
</evidence>
<accession>A0AAI8QFJ4</accession>
<keyword evidence="1" id="KW-0812">Transmembrane</keyword>
<protein>
    <submittedName>
        <fullName evidence="2">UbiA prenyltransferase</fullName>
    </submittedName>
</protein>
<sequence length="201" mass="22434">MPALFTISVLIATMVSLNFLAVMLGYFALTVAYSFVLKRKMLIDVIVLAMLYVVRLVAGAIAAQVVFSEWLLAFSMFFFMALALIKRYVELAVRVDSGLPEPENRNYKLKDLEIVAGLAAAAGFNAVTVFALYISSDTVHSLYHRPQLLWLICPILLYWFSRALMMAHRRHMEDDPIAFALRDKNSIIAGAITALLILAAI</sequence>
<dbReference type="AlphaFoldDB" id="A0AAI8QFJ4"/>
<dbReference type="Gene3D" id="1.10.357.140">
    <property type="entry name" value="UbiA prenyltransferase"/>
    <property type="match status" value="1"/>
</dbReference>
<evidence type="ECO:0000256" key="1">
    <source>
        <dbReference type="SAM" id="Phobius"/>
    </source>
</evidence>
<evidence type="ECO:0000313" key="2">
    <source>
        <dbReference type="EMBL" id="BAL79631.1"/>
    </source>
</evidence>
<feature type="transmembrane region" description="Helical" evidence="1">
    <location>
        <begin position="114"/>
        <end position="135"/>
    </location>
</feature>
<dbReference type="Proteomes" id="UP000007886">
    <property type="component" value="Chromosome"/>
</dbReference>
<dbReference type="CDD" id="cd13963">
    <property type="entry name" value="PT_UbiA_2"/>
    <property type="match status" value="1"/>
</dbReference>
<dbReference type="InterPro" id="IPR044878">
    <property type="entry name" value="UbiA_sf"/>
</dbReference>
<reference evidence="2 3" key="1">
    <citation type="journal article" date="2012" name="Microbes Environ.">
        <title>Complete genome sequence of Bradyrhizobium sp. S23321: insights into symbiosis evolution in soil oligotrophs.</title>
        <authorList>
            <person name="Okubo T."/>
            <person name="Tsukui T."/>
            <person name="Maita H."/>
            <person name="Okamoto S."/>
            <person name="Oshima K."/>
            <person name="Fujisawa T."/>
            <person name="Saito A."/>
            <person name="Futamata H."/>
            <person name="Hattori R."/>
            <person name="Shimomura Y."/>
            <person name="Haruta S."/>
            <person name="Morimoto S."/>
            <person name="Wang Y."/>
            <person name="Sakai Y."/>
            <person name="Hattori M."/>
            <person name="Aizawa S."/>
            <person name="Nagashima K.V.P."/>
            <person name="Masuda S."/>
            <person name="Hattori T."/>
            <person name="Yamashita A."/>
            <person name="Bao Z."/>
            <person name="Hayatsu M."/>
            <person name="Kajiya-Kanegae H."/>
            <person name="Yoshinaga I."/>
            <person name="Sakamoto K."/>
            <person name="Toyota K."/>
            <person name="Nakao M."/>
            <person name="Kohara M."/>
            <person name="Anda M."/>
            <person name="Niwa R."/>
            <person name="Jung-Hwan P."/>
            <person name="Sameshima-Saito R."/>
            <person name="Tokuda S."/>
            <person name="Yamamoto S."/>
            <person name="Yamamoto S."/>
            <person name="Yokoyama T."/>
            <person name="Akutsu T."/>
            <person name="Nakamura Y."/>
            <person name="Nakahira-Yanaka Y."/>
            <person name="Takada Hoshino Y."/>
            <person name="Hirakawa H."/>
            <person name="Mitsui H."/>
            <person name="Terasawa K."/>
            <person name="Itakura M."/>
            <person name="Sato S."/>
            <person name="Ikeda-Ohtsubo W."/>
            <person name="Sakakura N."/>
            <person name="Kaminuma E."/>
            <person name="Minamisawa K."/>
        </authorList>
    </citation>
    <scope>NUCLEOTIDE SEQUENCE [LARGE SCALE GENOMIC DNA]</scope>
    <source>
        <strain evidence="2 3">S23321</strain>
    </source>
</reference>
<keyword evidence="1" id="KW-1133">Transmembrane helix</keyword>
<feature type="transmembrane region" description="Helical" evidence="1">
    <location>
        <begin position="147"/>
        <end position="165"/>
    </location>
</feature>
<gene>
    <name evidence="2" type="ORF">S23_64500</name>
</gene>
<dbReference type="EMBL" id="AP012279">
    <property type="protein sequence ID" value="BAL79631.1"/>
    <property type="molecule type" value="Genomic_DNA"/>
</dbReference>